<name>A0A1I7XKH2_HETBA</name>
<dbReference type="InterPro" id="IPR036397">
    <property type="entry name" value="RNaseH_sf"/>
</dbReference>
<evidence type="ECO:0000313" key="2">
    <source>
        <dbReference type="WBParaSite" id="Hba_18211"/>
    </source>
</evidence>
<sequence length="104" mass="12224">MEKRVPFCKKMLDDNEQFMDVCFSKLTLAQEHVFFTKDNYFGRLRPRAKHPAKIHLWGGISMRGATALTIFPGNVRLDSEKYCTNYKRHLSTIQELLFIMDTHV</sequence>
<protein>
    <submittedName>
        <fullName evidence="2">DDE Tnp4 domain-containing protein</fullName>
    </submittedName>
</protein>
<evidence type="ECO:0000313" key="1">
    <source>
        <dbReference type="Proteomes" id="UP000095283"/>
    </source>
</evidence>
<dbReference type="WBParaSite" id="Hba_18211">
    <property type="protein sequence ID" value="Hba_18211"/>
    <property type="gene ID" value="Hba_18211"/>
</dbReference>
<keyword evidence="1" id="KW-1185">Reference proteome</keyword>
<proteinExistence type="predicted"/>
<reference evidence="2" key="1">
    <citation type="submission" date="2016-11" db="UniProtKB">
        <authorList>
            <consortium name="WormBaseParasite"/>
        </authorList>
    </citation>
    <scope>IDENTIFICATION</scope>
</reference>
<dbReference type="GO" id="GO:0003676">
    <property type="term" value="F:nucleic acid binding"/>
    <property type="evidence" value="ECO:0007669"/>
    <property type="project" value="InterPro"/>
</dbReference>
<accession>A0A1I7XKH2</accession>
<dbReference type="Proteomes" id="UP000095283">
    <property type="component" value="Unplaced"/>
</dbReference>
<organism evidence="1 2">
    <name type="scientific">Heterorhabditis bacteriophora</name>
    <name type="common">Entomopathogenic nematode worm</name>
    <dbReference type="NCBI Taxonomy" id="37862"/>
    <lineage>
        <taxon>Eukaryota</taxon>
        <taxon>Metazoa</taxon>
        <taxon>Ecdysozoa</taxon>
        <taxon>Nematoda</taxon>
        <taxon>Chromadorea</taxon>
        <taxon>Rhabditida</taxon>
        <taxon>Rhabditina</taxon>
        <taxon>Rhabditomorpha</taxon>
        <taxon>Strongyloidea</taxon>
        <taxon>Heterorhabditidae</taxon>
        <taxon>Heterorhabditis</taxon>
    </lineage>
</organism>
<dbReference type="AlphaFoldDB" id="A0A1I7XKH2"/>
<dbReference type="Gene3D" id="3.30.420.10">
    <property type="entry name" value="Ribonuclease H-like superfamily/Ribonuclease H"/>
    <property type="match status" value="1"/>
</dbReference>